<name>A0ABV5SXM4_9MICO</name>
<proteinExistence type="predicted"/>
<evidence type="ECO:0000256" key="2">
    <source>
        <dbReference type="SAM" id="SignalP"/>
    </source>
</evidence>
<feature type="region of interest" description="Disordered" evidence="1">
    <location>
        <begin position="28"/>
        <end position="61"/>
    </location>
</feature>
<dbReference type="EMBL" id="JBHMBE010000002">
    <property type="protein sequence ID" value="MFB9645040.1"/>
    <property type="molecule type" value="Genomic_DNA"/>
</dbReference>
<accession>A0ABV5SXM4</accession>
<evidence type="ECO:0000256" key="1">
    <source>
        <dbReference type="SAM" id="MobiDB-lite"/>
    </source>
</evidence>
<gene>
    <name evidence="3" type="ORF">ACFFPJ_04430</name>
</gene>
<keyword evidence="4" id="KW-1185">Reference proteome</keyword>
<feature type="signal peptide" evidence="2">
    <location>
        <begin position="1"/>
        <end position="25"/>
    </location>
</feature>
<sequence length="191" mass="20279">MKHARHLFGASILLATTLLFATACASTPAGQPDASQTPVPAATSPTPTPETEAPTAPAADPTCETIIPAQTVTAFEAVGWTARAEPFRVGELEIPEGVQCIWGDFSIATDHVQIYGWAPITAKQAADAQKYLKNIGWRAEEVPEGVVVTESSETTVATDEDGYGLTYLFGDGWVKYADTKQGLLLVVWPSS</sequence>
<organism evidence="3 4">
    <name type="scientific">Microbacterium terregens</name>
    <dbReference type="NCBI Taxonomy" id="69363"/>
    <lineage>
        <taxon>Bacteria</taxon>
        <taxon>Bacillati</taxon>
        <taxon>Actinomycetota</taxon>
        <taxon>Actinomycetes</taxon>
        <taxon>Micrococcales</taxon>
        <taxon>Microbacteriaceae</taxon>
        <taxon>Microbacterium</taxon>
    </lineage>
</organism>
<dbReference type="RefSeq" id="WP_344713909.1">
    <property type="nucleotide sequence ID" value="NZ_BAAAWH010000001.1"/>
</dbReference>
<comment type="caution">
    <text evidence="3">The sequence shown here is derived from an EMBL/GenBank/DDBJ whole genome shotgun (WGS) entry which is preliminary data.</text>
</comment>
<dbReference type="PROSITE" id="PS51257">
    <property type="entry name" value="PROKAR_LIPOPROTEIN"/>
    <property type="match status" value="1"/>
</dbReference>
<protein>
    <submittedName>
        <fullName evidence="3">Uncharacterized protein</fullName>
    </submittedName>
</protein>
<keyword evidence="2" id="KW-0732">Signal</keyword>
<feature type="compositionally biased region" description="Low complexity" evidence="1">
    <location>
        <begin position="37"/>
        <end position="61"/>
    </location>
</feature>
<dbReference type="Proteomes" id="UP001589611">
    <property type="component" value="Unassembled WGS sequence"/>
</dbReference>
<feature type="chain" id="PRO_5046672657" evidence="2">
    <location>
        <begin position="26"/>
        <end position="191"/>
    </location>
</feature>
<reference evidence="3 4" key="1">
    <citation type="submission" date="2024-09" db="EMBL/GenBank/DDBJ databases">
        <authorList>
            <person name="Sun Q."/>
            <person name="Mori K."/>
        </authorList>
    </citation>
    <scope>NUCLEOTIDE SEQUENCE [LARGE SCALE GENOMIC DNA]</scope>
    <source>
        <strain evidence="3 4">JCM 1342</strain>
    </source>
</reference>
<evidence type="ECO:0000313" key="4">
    <source>
        <dbReference type="Proteomes" id="UP001589611"/>
    </source>
</evidence>
<evidence type="ECO:0000313" key="3">
    <source>
        <dbReference type="EMBL" id="MFB9645040.1"/>
    </source>
</evidence>